<feature type="transmembrane region" description="Helical" evidence="1">
    <location>
        <begin position="379"/>
        <end position="403"/>
    </location>
</feature>
<keyword evidence="3" id="KW-1185">Reference proteome</keyword>
<proteinExistence type="predicted"/>
<evidence type="ECO:0000256" key="1">
    <source>
        <dbReference type="SAM" id="Phobius"/>
    </source>
</evidence>
<feature type="transmembrane region" description="Helical" evidence="1">
    <location>
        <begin position="12"/>
        <end position="29"/>
    </location>
</feature>
<name>A0A852T124_9MICO</name>
<feature type="transmembrane region" description="Helical" evidence="1">
    <location>
        <begin position="195"/>
        <end position="218"/>
    </location>
</feature>
<organism evidence="2 3">
    <name type="scientific">Leifsonia soli</name>
    <dbReference type="NCBI Taxonomy" id="582665"/>
    <lineage>
        <taxon>Bacteria</taxon>
        <taxon>Bacillati</taxon>
        <taxon>Actinomycetota</taxon>
        <taxon>Actinomycetes</taxon>
        <taxon>Micrococcales</taxon>
        <taxon>Microbacteriaceae</taxon>
        <taxon>Leifsonia</taxon>
    </lineage>
</organism>
<dbReference type="EMBL" id="JACCBJ010000001">
    <property type="protein sequence ID" value="NYD74625.1"/>
    <property type="molecule type" value="Genomic_DNA"/>
</dbReference>
<sequence length="442" mass="46222">MGFLSGALVDRLLLLAVALGVAVLGFLVLRRAPRLAVASWIVVLCFVPIWLGFGIGFNGNYYLPPATAAALLVVAALLPVRRFRLSWMDALMTLVVVAALTSILAGNAGIALGAAIIVVTYFVAGYVVGRIAPLRVDPAWVHGAIAVCFTIVAVLAIVEGVTHWNPFVLIKSGNSLYSIWGTIQERGGVPRAEGAFGHSIALGASLAMAVPITLAAPFRLWLRGLMVLTMLVATVFTFSRIGMICALLGVALSVLFMRDAISRRARIAITTAVVLASAVVFPLVSAVFDDAGSEASNSADYRGDLVSLFGTMNLVGVAGSAQKNSAGSLYFGNFRSIDSQLILTGLTNGIIVLIAIAVALAFGILLVLRGKASPATIALVAQIPAFATVALITQYSIFVWFVAGLAATTQLAPDASRPLVLGLPARVPQRDASRDELAAGRR</sequence>
<keyword evidence="1" id="KW-1133">Transmembrane helix</keyword>
<feature type="transmembrane region" description="Helical" evidence="1">
    <location>
        <begin position="140"/>
        <end position="158"/>
    </location>
</feature>
<feature type="transmembrane region" description="Helical" evidence="1">
    <location>
        <begin position="36"/>
        <end position="55"/>
    </location>
</feature>
<dbReference type="RefSeq" id="WP_179456539.1">
    <property type="nucleotide sequence ID" value="NZ_BAAAPX010000001.1"/>
</dbReference>
<accession>A0A852T124</accession>
<protein>
    <recommendedName>
        <fullName evidence="4">O-antigen ligase family protein</fullName>
    </recommendedName>
</protein>
<evidence type="ECO:0000313" key="3">
    <source>
        <dbReference type="Proteomes" id="UP000589620"/>
    </source>
</evidence>
<feature type="transmembrane region" description="Helical" evidence="1">
    <location>
        <begin position="267"/>
        <end position="288"/>
    </location>
</feature>
<evidence type="ECO:0000313" key="2">
    <source>
        <dbReference type="EMBL" id="NYD74625.1"/>
    </source>
</evidence>
<gene>
    <name evidence="2" type="ORF">BJ963_002144</name>
</gene>
<feature type="transmembrane region" description="Helical" evidence="1">
    <location>
        <begin position="61"/>
        <end position="80"/>
    </location>
</feature>
<reference evidence="2 3" key="1">
    <citation type="submission" date="2020-07" db="EMBL/GenBank/DDBJ databases">
        <title>Sequencing the genomes of 1000 actinobacteria strains.</title>
        <authorList>
            <person name="Klenk H.-P."/>
        </authorList>
    </citation>
    <scope>NUCLEOTIDE SEQUENCE [LARGE SCALE GENOMIC DNA]</scope>
    <source>
        <strain evidence="2 3">DSM 23871</strain>
    </source>
</reference>
<dbReference type="Proteomes" id="UP000589620">
    <property type="component" value="Unassembled WGS sequence"/>
</dbReference>
<keyword evidence="1" id="KW-0812">Transmembrane</keyword>
<feature type="transmembrane region" description="Helical" evidence="1">
    <location>
        <begin position="224"/>
        <end position="255"/>
    </location>
</feature>
<feature type="transmembrane region" description="Helical" evidence="1">
    <location>
        <begin position="341"/>
        <end position="367"/>
    </location>
</feature>
<evidence type="ECO:0008006" key="4">
    <source>
        <dbReference type="Google" id="ProtNLM"/>
    </source>
</evidence>
<feature type="transmembrane region" description="Helical" evidence="1">
    <location>
        <begin position="110"/>
        <end position="128"/>
    </location>
</feature>
<keyword evidence="1" id="KW-0472">Membrane</keyword>
<comment type="caution">
    <text evidence="2">The sequence shown here is derived from an EMBL/GenBank/DDBJ whole genome shotgun (WGS) entry which is preliminary data.</text>
</comment>
<dbReference type="AlphaFoldDB" id="A0A852T124"/>